<dbReference type="EMBL" id="JH000344">
    <property type="protein sequence ID" value="EGW07075.1"/>
    <property type="molecule type" value="Genomic_DNA"/>
</dbReference>
<gene>
    <name evidence="1" type="ORF">I79_009625</name>
</gene>
<proteinExistence type="predicted"/>
<accession>G3HGA5</accession>
<dbReference type="InParanoid" id="G3HGA5"/>
<evidence type="ECO:0000313" key="1">
    <source>
        <dbReference type="EMBL" id="EGW07075.1"/>
    </source>
</evidence>
<organism evidence="1 2">
    <name type="scientific">Cricetulus griseus</name>
    <name type="common">Chinese hamster</name>
    <name type="synonym">Cricetulus barabensis griseus</name>
    <dbReference type="NCBI Taxonomy" id="10029"/>
    <lineage>
        <taxon>Eukaryota</taxon>
        <taxon>Metazoa</taxon>
        <taxon>Chordata</taxon>
        <taxon>Craniata</taxon>
        <taxon>Vertebrata</taxon>
        <taxon>Euteleostomi</taxon>
        <taxon>Mammalia</taxon>
        <taxon>Eutheria</taxon>
        <taxon>Euarchontoglires</taxon>
        <taxon>Glires</taxon>
        <taxon>Rodentia</taxon>
        <taxon>Myomorpha</taxon>
        <taxon>Muroidea</taxon>
        <taxon>Cricetidae</taxon>
        <taxon>Cricetinae</taxon>
        <taxon>Cricetulus</taxon>
    </lineage>
</organism>
<dbReference type="Proteomes" id="UP000001075">
    <property type="component" value="Unassembled WGS sequence"/>
</dbReference>
<protein>
    <submittedName>
        <fullName evidence="1">Uncharacterized protein</fullName>
    </submittedName>
</protein>
<sequence>MILRARNWAGIAAPSVLSTLSPEPLAQKRVDREAEELDVAITRHRRLLEQSRGASECLPVCWTGRRQSSLSRRAEETWNLGVGLEL</sequence>
<evidence type="ECO:0000313" key="2">
    <source>
        <dbReference type="Proteomes" id="UP000001075"/>
    </source>
</evidence>
<name>G3HGA5_CRIGR</name>
<reference evidence="2" key="1">
    <citation type="journal article" date="2011" name="Nat. Biotechnol.">
        <title>The genomic sequence of the Chinese hamster ovary (CHO)-K1 cell line.</title>
        <authorList>
            <person name="Xu X."/>
            <person name="Nagarajan H."/>
            <person name="Lewis N.E."/>
            <person name="Pan S."/>
            <person name="Cai Z."/>
            <person name="Liu X."/>
            <person name="Chen W."/>
            <person name="Xie M."/>
            <person name="Wang W."/>
            <person name="Hammond S."/>
            <person name="Andersen M.R."/>
            <person name="Neff N."/>
            <person name="Passarelli B."/>
            <person name="Koh W."/>
            <person name="Fan H.C."/>
            <person name="Wang J."/>
            <person name="Gui Y."/>
            <person name="Lee K.H."/>
            <person name="Betenbaugh M.J."/>
            <person name="Quake S.R."/>
            <person name="Famili I."/>
            <person name="Palsson B.O."/>
            <person name="Wang J."/>
        </authorList>
    </citation>
    <scope>NUCLEOTIDE SEQUENCE [LARGE SCALE GENOMIC DNA]</scope>
    <source>
        <strain evidence="2">CHO K1 cell line</strain>
    </source>
</reference>
<dbReference type="AlphaFoldDB" id="G3HGA5"/>